<name>A0AAN8KLN9_9TELE</name>
<evidence type="ECO:0000256" key="1">
    <source>
        <dbReference type="SAM" id="MobiDB-lite"/>
    </source>
</evidence>
<feature type="compositionally biased region" description="Pro residues" evidence="1">
    <location>
        <begin position="112"/>
        <end position="123"/>
    </location>
</feature>
<evidence type="ECO:0000313" key="3">
    <source>
        <dbReference type="Proteomes" id="UP001356427"/>
    </source>
</evidence>
<evidence type="ECO:0000313" key="2">
    <source>
        <dbReference type="EMBL" id="KAK6291914.1"/>
    </source>
</evidence>
<dbReference type="Proteomes" id="UP001356427">
    <property type="component" value="Unassembled WGS sequence"/>
</dbReference>
<organism evidence="2 3">
    <name type="scientific">Coregonus suidteri</name>
    <dbReference type="NCBI Taxonomy" id="861788"/>
    <lineage>
        <taxon>Eukaryota</taxon>
        <taxon>Metazoa</taxon>
        <taxon>Chordata</taxon>
        <taxon>Craniata</taxon>
        <taxon>Vertebrata</taxon>
        <taxon>Euteleostomi</taxon>
        <taxon>Actinopterygii</taxon>
        <taxon>Neopterygii</taxon>
        <taxon>Teleostei</taxon>
        <taxon>Protacanthopterygii</taxon>
        <taxon>Salmoniformes</taxon>
        <taxon>Salmonidae</taxon>
        <taxon>Coregoninae</taxon>
        <taxon>Coregonus</taxon>
    </lineage>
</organism>
<proteinExistence type="predicted"/>
<keyword evidence="3" id="KW-1185">Reference proteome</keyword>
<dbReference type="EMBL" id="JAGTTL010000039">
    <property type="protein sequence ID" value="KAK6291914.1"/>
    <property type="molecule type" value="Genomic_DNA"/>
</dbReference>
<reference evidence="2 3" key="1">
    <citation type="submission" date="2021-04" db="EMBL/GenBank/DDBJ databases">
        <authorList>
            <person name="De Guttry C."/>
            <person name="Zahm M."/>
            <person name="Klopp C."/>
            <person name="Cabau C."/>
            <person name="Louis A."/>
            <person name="Berthelot C."/>
            <person name="Parey E."/>
            <person name="Roest Crollius H."/>
            <person name="Montfort J."/>
            <person name="Robinson-Rechavi M."/>
            <person name="Bucao C."/>
            <person name="Bouchez O."/>
            <person name="Gislard M."/>
            <person name="Lluch J."/>
            <person name="Milhes M."/>
            <person name="Lampietro C."/>
            <person name="Lopez Roques C."/>
            <person name="Donnadieu C."/>
            <person name="Braasch I."/>
            <person name="Desvignes T."/>
            <person name="Postlethwait J."/>
            <person name="Bobe J."/>
            <person name="Wedekind C."/>
            <person name="Guiguen Y."/>
        </authorList>
    </citation>
    <scope>NUCLEOTIDE SEQUENCE [LARGE SCALE GENOMIC DNA]</scope>
    <source>
        <strain evidence="2">Cs_M1</strain>
        <tissue evidence="2">Blood</tissue>
    </source>
</reference>
<gene>
    <name evidence="2" type="ORF">J4Q44_G00376990</name>
</gene>
<accession>A0AAN8KLN9</accession>
<feature type="region of interest" description="Disordered" evidence="1">
    <location>
        <begin position="1"/>
        <end position="43"/>
    </location>
</feature>
<protein>
    <submittedName>
        <fullName evidence="2">Uncharacterized protein</fullName>
    </submittedName>
</protein>
<feature type="region of interest" description="Disordered" evidence="1">
    <location>
        <begin position="109"/>
        <end position="130"/>
    </location>
</feature>
<sequence length="130" mass="14231">MSVCHPTSTLDRLSSLTIGDSERKTSSGQQREPLADIPHENTGPSLVQRCVVVNGSTLVSSMSHHWTYVAMTLQGKDRPVQQPSPLLTAPTPLTSYPIRGCNWEVKPCLHHLPPPDLPAPPPKDSTNRYS</sequence>
<dbReference type="AlphaFoldDB" id="A0AAN8KLN9"/>
<comment type="caution">
    <text evidence="2">The sequence shown here is derived from an EMBL/GenBank/DDBJ whole genome shotgun (WGS) entry which is preliminary data.</text>
</comment>
<feature type="compositionally biased region" description="Polar residues" evidence="1">
    <location>
        <begin position="1"/>
        <end position="18"/>
    </location>
</feature>